<feature type="compositionally biased region" description="Basic and acidic residues" evidence="2">
    <location>
        <begin position="456"/>
        <end position="476"/>
    </location>
</feature>
<dbReference type="PANTHER" id="PTHR31286:SF99">
    <property type="entry name" value="DUF4283 DOMAIN-CONTAINING PROTEIN"/>
    <property type="match status" value="1"/>
</dbReference>
<keyword evidence="5" id="KW-1185">Reference proteome</keyword>
<keyword evidence="1" id="KW-0863">Zinc-finger</keyword>
<dbReference type="PANTHER" id="PTHR31286">
    <property type="entry name" value="GLYCINE-RICH CELL WALL STRUCTURAL PROTEIN 1.8-LIKE"/>
    <property type="match status" value="1"/>
</dbReference>
<keyword evidence="1" id="KW-0479">Metal-binding</keyword>
<gene>
    <name evidence="4" type="ORF">QN277_010539</name>
</gene>
<dbReference type="EMBL" id="JAWXYG010000015">
    <property type="protein sequence ID" value="KAK4253924.1"/>
    <property type="molecule type" value="Genomic_DNA"/>
</dbReference>
<dbReference type="GO" id="GO:0008270">
    <property type="term" value="F:zinc ion binding"/>
    <property type="evidence" value="ECO:0007669"/>
    <property type="project" value="UniProtKB-KW"/>
</dbReference>
<dbReference type="AlphaFoldDB" id="A0AAE1JIQ2"/>
<keyword evidence="1" id="KW-0862">Zinc</keyword>
<feature type="domain" description="CCHC-type" evidence="3">
    <location>
        <begin position="297"/>
        <end position="311"/>
    </location>
</feature>
<evidence type="ECO:0000313" key="5">
    <source>
        <dbReference type="Proteomes" id="UP001293593"/>
    </source>
</evidence>
<dbReference type="Proteomes" id="UP001293593">
    <property type="component" value="Unassembled WGS sequence"/>
</dbReference>
<evidence type="ECO:0000256" key="1">
    <source>
        <dbReference type="PROSITE-ProRule" id="PRU00047"/>
    </source>
</evidence>
<name>A0AAE1JIQ2_9FABA</name>
<dbReference type="Pfam" id="PF13966">
    <property type="entry name" value="zf-RVT"/>
    <property type="match status" value="1"/>
</dbReference>
<dbReference type="InterPro" id="IPR001878">
    <property type="entry name" value="Znf_CCHC"/>
</dbReference>
<evidence type="ECO:0000313" key="4">
    <source>
        <dbReference type="EMBL" id="KAK4253924.1"/>
    </source>
</evidence>
<comment type="caution">
    <text evidence="4">The sequence shown here is derived from an EMBL/GenBank/DDBJ whole genome shotgun (WGS) entry which is preliminary data.</text>
</comment>
<evidence type="ECO:0000259" key="3">
    <source>
        <dbReference type="PROSITE" id="PS50158"/>
    </source>
</evidence>
<dbReference type="InterPro" id="IPR025558">
    <property type="entry name" value="DUF4283"/>
</dbReference>
<evidence type="ECO:0000256" key="2">
    <source>
        <dbReference type="SAM" id="MobiDB-lite"/>
    </source>
</evidence>
<reference evidence="4" key="1">
    <citation type="submission" date="2023-10" db="EMBL/GenBank/DDBJ databases">
        <title>Chromosome-level genome of the transformable northern wattle, Acacia crassicarpa.</title>
        <authorList>
            <person name="Massaro I."/>
            <person name="Sinha N.R."/>
            <person name="Poethig S."/>
            <person name="Leichty A.R."/>
        </authorList>
    </citation>
    <scope>NUCLEOTIDE SEQUENCE</scope>
    <source>
        <strain evidence="4">Acra3RX</strain>
        <tissue evidence="4">Leaf</tissue>
    </source>
</reference>
<feature type="region of interest" description="Disordered" evidence="2">
    <location>
        <begin position="419"/>
        <end position="478"/>
    </location>
</feature>
<organism evidence="4 5">
    <name type="scientific">Acacia crassicarpa</name>
    <name type="common">northern wattle</name>
    <dbReference type="NCBI Taxonomy" id="499986"/>
    <lineage>
        <taxon>Eukaryota</taxon>
        <taxon>Viridiplantae</taxon>
        <taxon>Streptophyta</taxon>
        <taxon>Embryophyta</taxon>
        <taxon>Tracheophyta</taxon>
        <taxon>Spermatophyta</taxon>
        <taxon>Magnoliopsida</taxon>
        <taxon>eudicotyledons</taxon>
        <taxon>Gunneridae</taxon>
        <taxon>Pentapetalae</taxon>
        <taxon>rosids</taxon>
        <taxon>fabids</taxon>
        <taxon>Fabales</taxon>
        <taxon>Fabaceae</taxon>
        <taxon>Caesalpinioideae</taxon>
        <taxon>mimosoid clade</taxon>
        <taxon>Acacieae</taxon>
        <taxon>Acacia</taxon>
    </lineage>
</organism>
<dbReference type="GO" id="GO:0003676">
    <property type="term" value="F:nucleic acid binding"/>
    <property type="evidence" value="ECO:0007669"/>
    <property type="project" value="InterPro"/>
</dbReference>
<protein>
    <recommendedName>
        <fullName evidence="3">CCHC-type domain-containing protein</fullName>
    </recommendedName>
</protein>
<proteinExistence type="predicted"/>
<sequence length="726" mass="81887">MMLALSRKSSAQVALSLEENDLLLRSGKKIKNGNGDSVVDEWPKLGTVGDSHWQNGQSFVEKLQGINSGDSNQGSKEGVNVELDDHVSDRDQSEDDVDDSEPLCVINEDPTRNFPTFSFSAKMKKKLYKAWNKAVIVKLLGRSIGYKLLLSILQKLWAKRGVLSLINIGNGFFVVKLTNKVDYDNALTGGPWLIFDHYLTVRPWEPNFHPMKASIDKVAVWVRLPSVFLEYYNKEALTWIGNRLGETIKIDTNTSGHLRGHYIRICVLVDLEKQLMSGFSLEGEDYYLEYEGLHLLCTNCGRYGHRSGECKIGKGKQKAGDLKQGIDDVSLEVGDVGKKGTQSEVAAGVSPLDVWNVVQKHRRPKKTVFKEKDNGLVRQHEGGSRFKALTEVVDTDVGEIRQPALPIMQLNAGDIKEFQSKSTVSGSRMKIGGEKKKNNKKQGMAGGSGVQSQGRQDQRKEKRTRGTEQSEAKSIEGKALSYVNSNGEGGEVSALQIVVHETAGHKDQMDRRLTSINLNSKWHVRNGQTINFFQDNWLLDELKIEDLCKRRLLEVEKKSSVCDWVQDGVWDLRRLADVVQPVVIQRLISTIPPRLDLGYDFMVWGADNNGSFSIKSACFLIENNPHNLRCSLFKHIWRWQGAERIRAFLWLVMLNKLPTNAWRSTWSSASPLCACCQMEVEDLLHILRDCHYAKRLWLKLVEPRFAAQFSSAGLRDWLSMNLIGNE</sequence>
<dbReference type="InterPro" id="IPR026960">
    <property type="entry name" value="RVT-Znf"/>
</dbReference>
<dbReference type="PROSITE" id="PS50158">
    <property type="entry name" value="ZF_CCHC"/>
    <property type="match status" value="1"/>
</dbReference>
<dbReference type="InterPro" id="IPR040256">
    <property type="entry name" value="At4g02000-like"/>
</dbReference>
<dbReference type="Pfam" id="PF14111">
    <property type="entry name" value="DUF4283"/>
    <property type="match status" value="1"/>
</dbReference>
<accession>A0AAE1JIQ2</accession>